<dbReference type="AlphaFoldDB" id="A0A1G8MPG3"/>
<dbReference type="Proteomes" id="UP000199258">
    <property type="component" value="Unassembled WGS sequence"/>
</dbReference>
<dbReference type="OrthoDB" id="4077754at2"/>
<accession>A0A1G8MPG3</accession>
<organism evidence="1 2">
    <name type="scientific">Arthrobacter subterraneus</name>
    <dbReference type="NCBI Taxonomy" id="335973"/>
    <lineage>
        <taxon>Bacteria</taxon>
        <taxon>Bacillati</taxon>
        <taxon>Actinomycetota</taxon>
        <taxon>Actinomycetes</taxon>
        <taxon>Micrococcales</taxon>
        <taxon>Micrococcaceae</taxon>
        <taxon>Arthrobacter</taxon>
    </lineage>
</organism>
<dbReference type="InterPro" id="IPR048868">
    <property type="entry name" value="OGG-like_put"/>
</dbReference>
<proteinExistence type="predicted"/>
<protein>
    <submittedName>
        <fullName evidence="1">Uncharacterized protein</fullName>
    </submittedName>
</protein>
<sequence length="127" mass="14448">MTKPLHEEGALDALQRSLHKARTLDPVKAYHHLNSPSEDRIKGFGPAFFTKWLYFAAYDDPNREGLRAPLIFDDRVSNALGWASTTNRRPFTAYARYLDVAAEVNARWCPTSPRHVVEYALFKLGAN</sequence>
<evidence type="ECO:0000313" key="2">
    <source>
        <dbReference type="Proteomes" id="UP000199258"/>
    </source>
</evidence>
<keyword evidence="2" id="KW-1185">Reference proteome</keyword>
<dbReference type="Pfam" id="PF21790">
    <property type="entry name" value="OGG"/>
    <property type="match status" value="1"/>
</dbReference>
<gene>
    <name evidence="1" type="ORF">SAMN04488693_1197</name>
</gene>
<reference evidence="1 2" key="1">
    <citation type="submission" date="2016-10" db="EMBL/GenBank/DDBJ databases">
        <authorList>
            <person name="de Groot N.N."/>
        </authorList>
    </citation>
    <scope>NUCLEOTIDE SEQUENCE [LARGE SCALE GENOMIC DNA]</scope>
    <source>
        <strain evidence="1 2">NP_1H</strain>
    </source>
</reference>
<evidence type="ECO:0000313" key="1">
    <source>
        <dbReference type="EMBL" id="SDI69747.1"/>
    </source>
</evidence>
<name>A0A1G8MPG3_9MICC</name>
<dbReference type="EMBL" id="FNDT01000019">
    <property type="protein sequence ID" value="SDI69747.1"/>
    <property type="molecule type" value="Genomic_DNA"/>
</dbReference>